<dbReference type="PROSITE" id="PS50893">
    <property type="entry name" value="ABC_TRANSPORTER_2"/>
    <property type="match status" value="1"/>
</dbReference>
<dbReference type="InterPro" id="IPR003439">
    <property type="entry name" value="ABC_transporter-like_ATP-bd"/>
</dbReference>
<comment type="subcellular location">
    <subcellularLocation>
        <location evidence="1">Cell membrane</location>
        <topology evidence="1">Multi-pass membrane protein</topology>
    </subcellularLocation>
</comment>
<keyword evidence="6 7" id="KW-0472">Membrane</keyword>
<keyword evidence="4" id="KW-0067">ATP-binding</keyword>
<dbReference type="PROSITE" id="PS50929">
    <property type="entry name" value="ABC_TM1F"/>
    <property type="match status" value="1"/>
</dbReference>
<dbReference type="SMART" id="SM00382">
    <property type="entry name" value="AAA"/>
    <property type="match status" value="1"/>
</dbReference>
<evidence type="ECO:0000313" key="10">
    <source>
        <dbReference type="EMBL" id="WAX58276.1"/>
    </source>
</evidence>
<feature type="transmembrane region" description="Helical" evidence="7">
    <location>
        <begin position="40"/>
        <end position="60"/>
    </location>
</feature>
<protein>
    <submittedName>
        <fullName evidence="10">Thiol reductant ABC exporter subunit CydC</fullName>
    </submittedName>
</protein>
<dbReference type="CDD" id="cd03228">
    <property type="entry name" value="ABCC_MRP_Like"/>
    <property type="match status" value="1"/>
</dbReference>
<feature type="transmembrane region" description="Helical" evidence="7">
    <location>
        <begin position="121"/>
        <end position="142"/>
    </location>
</feature>
<evidence type="ECO:0000256" key="5">
    <source>
        <dbReference type="ARBA" id="ARBA00022989"/>
    </source>
</evidence>
<dbReference type="Proteomes" id="UP001164693">
    <property type="component" value="Chromosome"/>
</dbReference>
<dbReference type="PANTHER" id="PTHR24221">
    <property type="entry name" value="ATP-BINDING CASSETTE SUB-FAMILY B"/>
    <property type="match status" value="1"/>
</dbReference>
<evidence type="ECO:0000256" key="1">
    <source>
        <dbReference type="ARBA" id="ARBA00004651"/>
    </source>
</evidence>
<dbReference type="Gene3D" id="1.20.1560.10">
    <property type="entry name" value="ABC transporter type 1, transmembrane domain"/>
    <property type="match status" value="1"/>
</dbReference>
<feature type="transmembrane region" description="Helical" evidence="7">
    <location>
        <begin position="148"/>
        <end position="166"/>
    </location>
</feature>
<evidence type="ECO:0000256" key="4">
    <source>
        <dbReference type="ARBA" id="ARBA00022840"/>
    </source>
</evidence>
<dbReference type="InterPro" id="IPR014223">
    <property type="entry name" value="ABC_CydC/D"/>
</dbReference>
<evidence type="ECO:0000259" key="9">
    <source>
        <dbReference type="PROSITE" id="PS50929"/>
    </source>
</evidence>
<keyword evidence="2 7" id="KW-0812">Transmembrane</keyword>
<dbReference type="InterPro" id="IPR036640">
    <property type="entry name" value="ABC1_TM_sf"/>
</dbReference>
<dbReference type="InterPro" id="IPR039421">
    <property type="entry name" value="Type_1_exporter"/>
</dbReference>
<dbReference type="InterPro" id="IPR011527">
    <property type="entry name" value="ABC1_TM_dom"/>
</dbReference>
<feature type="domain" description="ABC transmembrane type-1" evidence="9">
    <location>
        <begin position="7"/>
        <end position="290"/>
    </location>
</feature>
<evidence type="ECO:0000259" key="8">
    <source>
        <dbReference type="PROSITE" id="PS50893"/>
    </source>
</evidence>
<accession>A0ABY7K4T0</accession>
<dbReference type="PANTHER" id="PTHR24221:SF653">
    <property type="entry name" value="TRANSPORT ATP-BINDING PROTEIN CYDC"/>
    <property type="match status" value="1"/>
</dbReference>
<keyword evidence="5 7" id="KW-1133">Transmembrane helix</keyword>
<evidence type="ECO:0000313" key="11">
    <source>
        <dbReference type="Proteomes" id="UP001164693"/>
    </source>
</evidence>
<proteinExistence type="predicted"/>
<dbReference type="SUPFAM" id="SSF52540">
    <property type="entry name" value="P-loop containing nucleoside triphosphate hydrolases"/>
    <property type="match status" value="1"/>
</dbReference>
<dbReference type="InterPro" id="IPR003593">
    <property type="entry name" value="AAA+_ATPase"/>
</dbReference>
<sequence length="550" mass="56956">MIGGRYAASLALGTLALASGAALSGTAAWLITRASQHPAVLAVTVAVVGVRLFGIARPALRYAERLTAHRAAFAVLARVRANVYDALVPLTPARLGSRRRGDALGAVVDDVDAELDRLLRVIAPAIVALLVCAGTIGFQLAVLPAAGAVLAGGLFVSAVLGPALSYRHARDAERRFAVERARLSTEVLDVLGAADELIAAGAAPRAVAALQSRDRQVTAAKARAAWANGLGAGLASAAVVLTVTGTALVCIPALAAHRINAPTAAALVLLPLALAEVLAPLPEAATVAVRVAAARRRLRRLLSARPAVAPCHDPRPLPAGPVHLRLTQVSARWSDGGPVALQPIDLDLPPRRRVAVVGRSGCGKSTLAAVLLRFLDPAGGQYTVNGQDVRTLDPDDVRAVVGLVDDAPYLFATTLAENVRLARPDADDAAVEAALRRARLGDWLDALPHGLATRLGDGAAAVSGGERARIALARAFLADQPVLVLDEPTAALDTAAAQALLEDILAAAADRTVVLITHRLEGLDQVDQVIDLSRDRIGRPRNSSSVRSTR</sequence>
<dbReference type="RefSeq" id="WP_269444826.1">
    <property type="nucleotide sequence ID" value="NZ_CP097463.1"/>
</dbReference>
<feature type="transmembrane region" description="Helical" evidence="7">
    <location>
        <begin position="230"/>
        <end position="255"/>
    </location>
</feature>
<feature type="domain" description="ABC transporter" evidence="8">
    <location>
        <begin position="324"/>
        <end position="549"/>
    </location>
</feature>
<keyword evidence="3" id="KW-0547">Nucleotide-binding</keyword>
<dbReference type="Gene3D" id="3.40.50.300">
    <property type="entry name" value="P-loop containing nucleotide triphosphate hydrolases"/>
    <property type="match status" value="1"/>
</dbReference>
<dbReference type="NCBIfam" id="TIGR02868">
    <property type="entry name" value="CydC"/>
    <property type="match status" value="1"/>
</dbReference>
<organism evidence="10 11">
    <name type="scientific">Jatrophihabitans cynanchi</name>
    <dbReference type="NCBI Taxonomy" id="2944128"/>
    <lineage>
        <taxon>Bacteria</taxon>
        <taxon>Bacillati</taxon>
        <taxon>Actinomycetota</taxon>
        <taxon>Actinomycetes</taxon>
        <taxon>Jatrophihabitantales</taxon>
        <taxon>Jatrophihabitantaceae</taxon>
        <taxon>Jatrophihabitans</taxon>
    </lineage>
</organism>
<gene>
    <name evidence="10" type="primary">cydC</name>
    <name evidence="10" type="ORF">M6B22_05800</name>
</gene>
<dbReference type="Pfam" id="PF00005">
    <property type="entry name" value="ABC_tran"/>
    <property type="match status" value="1"/>
</dbReference>
<evidence type="ECO:0000256" key="6">
    <source>
        <dbReference type="ARBA" id="ARBA00023136"/>
    </source>
</evidence>
<evidence type="ECO:0000256" key="3">
    <source>
        <dbReference type="ARBA" id="ARBA00022741"/>
    </source>
</evidence>
<dbReference type="SUPFAM" id="SSF90123">
    <property type="entry name" value="ABC transporter transmembrane region"/>
    <property type="match status" value="1"/>
</dbReference>
<evidence type="ECO:0000256" key="7">
    <source>
        <dbReference type="SAM" id="Phobius"/>
    </source>
</evidence>
<dbReference type="PROSITE" id="PS00211">
    <property type="entry name" value="ABC_TRANSPORTER_1"/>
    <property type="match status" value="1"/>
</dbReference>
<reference evidence="10" key="1">
    <citation type="submission" date="2022-05" db="EMBL/GenBank/DDBJ databases">
        <title>Jatrophihabitans sp. SB3-54 whole genome sequence.</title>
        <authorList>
            <person name="Suh M.K."/>
            <person name="Eom M.K."/>
            <person name="Kim J.S."/>
            <person name="Kim H.S."/>
            <person name="Do H.E."/>
            <person name="Shin Y.K."/>
            <person name="Lee J.-S."/>
        </authorList>
    </citation>
    <scope>NUCLEOTIDE SEQUENCE</scope>
    <source>
        <strain evidence="10">SB3-54</strain>
    </source>
</reference>
<name>A0ABY7K4T0_9ACTN</name>
<keyword evidence="11" id="KW-1185">Reference proteome</keyword>
<dbReference type="EMBL" id="CP097463">
    <property type="protein sequence ID" value="WAX58276.1"/>
    <property type="molecule type" value="Genomic_DNA"/>
</dbReference>
<evidence type="ECO:0000256" key="2">
    <source>
        <dbReference type="ARBA" id="ARBA00022692"/>
    </source>
</evidence>
<dbReference type="InterPro" id="IPR017871">
    <property type="entry name" value="ABC_transporter-like_CS"/>
</dbReference>
<dbReference type="InterPro" id="IPR027417">
    <property type="entry name" value="P-loop_NTPase"/>
</dbReference>